<evidence type="ECO:0000256" key="1">
    <source>
        <dbReference type="SAM" id="MobiDB-lite"/>
    </source>
</evidence>
<accession>A0A835YYK3</accession>
<protein>
    <submittedName>
        <fullName evidence="3">Uncharacterized protein</fullName>
    </submittedName>
</protein>
<evidence type="ECO:0000313" key="3">
    <source>
        <dbReference type="EMBL" id="KAG5182422.1"/>
    </source>
</evidence>
<feature type="signal peptide" evidence="2">
    <location>
        <begin position="1"/>
        <end position="19"/>
    </location>
</feature>
<keyword evidence="4" id="KW-1185">Reference proteome</keyword>
<reference evidence="3" key="1">
    <citation type="submission" date="2021-02" db="EMBL/GenBank/DDBJ databases">
        <title>First Annotated Genome of the Yellow-green Alga Tribonema minus.</title>
        <authorList>
            <person name="Mahan K.M."/>
        </authorList>
    </citation>
    <scope>NUCLEOTIDE SEQUENCE</scope>
    <source>
        <strain evidence="3">UTEX B ZZ1240</strain>
    </source>
</reference>
<organism evidence="3 4">
    <name type="scientific">Tribonema minus</name>
    <dbReference type="NCBI Taxonomy" id="303371"/>
    <lineage>
        <taxon>Eukaryota</taxon>
        <taxon>Sar</taxon>
        <taxon>Stramenopiles</taxon>
        <taxon>Ochrophyta</taxon>
        <taxon>PX clade</taxon>
        <taxon>Xanthophyceae</taxon>
        <taxon>Tribonematales</taxon>
        <taxon>Tribonemataceae</taxon>
        <taxon>Tribonema</taxon>
    </lineage>
</organism>
<evidence type="ECO:0000313" key="4">
    <source>
        <dbReference type="Proteomes" id="UP000664859"/>
    </source>
</evidence>
<dbReference type="AlphaFoldDB" id="A0A835YYK3"/>
<proteinExistence type="predicted"/>
<feature type="chain" id="PRO_5032621419" evidence="2">
    <location>
        <begin position="20"/>
        <end position="216"/>
    </location>
</feature>
<comment type="caution">
    <text evidence="3">The sequence shown here is derived from an EMBL/GenBank/DDBJ whole genome shotgun (WGS) entry which is preliminary data.</text>
</comment>
<evidence type="ECO:0000256" key="2">
    <source>
        <dbReference type="SAM" id="SignalP"/>
    </source>
</evidence>
<name>A0A835YYK3_9STRA</name>
<dbReference type="EMBL" id="JAFCMP010000246">
    <property type="protein sequence ID" value="KAG5182422.1"/>
    <property type="molecule type" value="Genomic_DNA"/>
</dbReference>
<dbReference type="Proteomes" id="UP000664859">
    <property type="component" value="Unassembled WGS sequence"/>
</dbReference>
<feature type="region of interest" description="Disordered" evidence="1">
    <location>
        <begin position="186"/>
        <end position="216"/>
    </location>
</feature>
<sequence length="216" mass="22258">MKAACAIVAVAAGLGLVAAHSSYCPNDPQPTPDSNPGCLTYEIDGYTLCVLDYSTCQPVTGCGNIQFDNDHSVCFDSCATVAYDGERPVCASPDAGCVTEYDYSGKPFCVTDECGVQVSSCDIGDGKKKVGVCPSGSLGVAYCFVDCTAPGSDVLYRTDYFGVATPYCSTGPYTDKSPCEEAFDCGSPDGSTLSPTTAPTAAPSVAPTAAPFARRQ</sequence>
<feature type="compositionally biased region" description="Low complexity" evidence="1">
    <location>
        <begin position="191"/>
        <end position="216"/>
    </location>
</feature>
<gene>
    <name evidence="3" type="ORF">JKP88DRAFT_221143</name>
</gene>
<keyword evidence="2" id="KW-0732">Signal</keyword>